<dbReference type="Proteomes" id="UP000479000">
    <property type="component" value="Unassembled WGS sequence"/>
</dbReference>
<evidence type="ECO:0000313" key="2">
    <source>
        <dbReference type="EMBL" id="CAB0017066.1"/>
    </source>
</evidence>
<evidence type="ECO:0000313" key="3">
    <source>
        <dbReference type="Proteomes" id="UP000479000"/>
    </source>
</evidence>
<protein>
    <submittedName>
        <fullName evidence="2">Uncharacterized protein</fullName>
    </submittedName>
</protein>
<sequence length="58" mass="6680">MKHSNEKRRKWDQKRKDATRVESETHVNQTFISCECLSGRSPKGKRSKGGMTGQKENS</sequence>
<name>A0A6H5HJ35_9HEMI</name>
<reference evidence="2 3" key="1">
    <citation type="submission" date="2020-02" db="EMBL/GenBank/DDBJ databases">
        <authorList>
            <person name="Ferguson B K."/>
        </authorList>
    </citation>
    <scope>NUCLEOTIDE SEQUENCE [LARGE SCALE GENOMIC DNA]</scope>
</reference>
<feature type="compositionally biased region" description="Basic and acidic residues" evidence="1">
    <location>
        <begin position="14"/>
        <end position="25"/>
    </location>
</feature>
<accession>A0A6H5HJ35</accession>
<dbReference type="EMBL" id="CADCXU010030760">
    <property type="protein sequence ID" value="CAB0017066.1"/>
    <property type="molecule type" value="Genomic_DNA"/>
</dbReference>
<dbReference type="AlphaFoldDB" id="A0A6H5HJ35"/>
<feature type="compositionally biased region" description="Basic residues" evidence="1">
    <location>
        <begin position="1"/>
        <end position="13"/>
    </location>
</feature>
<organism evidence="2 3">
    <name type="scientific">Nesidiocoris tenuis</name>
    <dbReference type="NCBI Taxonomy" id="355587"/>
    <lineage>
        <taxon>Eukaryota</taxon>
        <taxon>Metazoa</taxon>
        <taxon>Ecdysozoa</taxon>
        <taxon>Arthropoda</taxon>
        <taxon>Hexapoda</taxon>
        <taxon>Insecta</taxon>
        <taxon>Pterygota</taxon>
        <taxon>Neoptera</taxon>
        <taxon>Paraneoptera</taxon>
        <taxon>Hemiptera</taxon>
        <taxon>Heteroptera</taxon>
        <taxon>Panheteroptera</taxon>
        <taxon>Cimicomorpha</taxon>
        <taxon>Miridae</taxon>
        <taxon>Dicyphina</taxon>
        <taxon>Nesidiocoris</taxon>
    </lineage>
</organism>
<gene>
    <name evidence="2" type="ORF">NTEN_LOCUS21160</name>
</gene>
<proteinExistence type="predicted"/>
<keyword evidence="3" id="KW-1185">Reference proteome</keyword>
<feature type="non-terminal residue" evidence="2">
    <location>
        <position position="58"/>
    </location>
</feature>
<evidence type="ECO:0000256" key="1">
    <source>
        <dbReference type="SAM" id="MobiDB-lite"/>
    </source>
</evidence>
<feature type="region of interest" description="Disordered" evidence="1">
    <location>
        <begin position="1"/>
        <end position="58"/>
    </location>
</feature>